<evidence type="ECO:0008006" key="9">
    <source>
        <dbReference type="Google" id="ProtNLM"/>
    </source>
</evidence>
<evidence type="ECO:0000313" key="8">
    <source>
        <dbReference type="Proteomes" id="UP000653565"/>
    </source>
</evidence>
<evidence type="ECO:0000256" key="2">
    <source>
        <dbReference type="ARBA" id="ARBA00022679"/>
    </source>
</evidence>
<proteinExistence type="predicted"/>
<dbReference type="GO" id="GO:0044550">
    <property type="term" value="P:secondary metabolite biosynthetic process"/>
    <property type="evidence" value="ECO:0007669"/>
    <property type="project" value="UniProtKB-ARBA"/>
</dbReference>
<dbReference type="SUPFAM" id="SSF46785">
    <property type="entry name" value="Winged helix' DNA-binding domain"/>
    <property type="match status" value="1"/>
</dbReference>
<keyword evidence="3" id="KW-0949">S-adenosyl-L-methionine</keyword>
<keyword evidence="8" id="KW-1185">Reference proteome</keyword>
<dbReference type="Gene3D" id="3.40.50.150">
    <property type="entry name" value="Vaccinia Virus protein VP39"/>
    <property type="match status" value="1"/>
</dbReference>
<dbReference type="Pfam" id="PF00891">
    <property type="entry name" value="Methyltransf_2"/>
    <property type="match status" value="1"/>
</dbReference>
<dbReference type="SUPFAM" id="SSF53335">
    <property type="entry name" value="S-adenosyl-L-methionine-dependent methyltransferases"/>
    <property type="match status" value="1"/>
</dbReference>
<dbReference type="PANTHER" id="PTHR43712:SF2">
    <property type="entry name" value="O-METHYLTRANSFERASE CICE"/>
    <property type="match status" value="1"/>
</dbReference>
<reference evidence="7" key="1">
    <citation type="journal article" date="2020" name="bioRxiv">
        <title>Genomic and phenotypic heterogeneity of clinical isolates of the human pathogens Aspergillus fumigatus, Aspergillus lentulus and Aspergillus fumigatiaffinis.</title>
        <authorList>
            <person name="dos Santos R.A.C."/>
            <person name="Steenwyk J.L."/>
            <person name="Rivero-Menendez O."/>
            <person name="Mead M.E."/>
            <person name="Silva L.P."/>
            <person name="Bastos R.W."/>
            <person name="Alastruey-Izquierdo A."/>
            <person name="Goldman G.H."/>
            <person name="Rokas A."/>
        </authorList>
    </citation>
    <scope>NUCLEOTIDE SEQUENCE</scope>
    <source>
        <strain evidence="7">CNM-CM6805</strain>
    </source>
</reference>
<gene>
    <name evidence="7" type="ORF">CNMCM6805_004135</name>
</gene>
<dbReference type="InterPro" id="IPR016461">
    <property type="entry name" value="COMT-like"/>
</dbReference>
<keyword evidence="1" id="KW-0489">Methyltransferase</keyword>
<dbReference type="GO" id="GO:0032259">
    <property type="term" value="P:methylation"/>
    <property type="evidence" value="ECO:0007669"/>
    <property type="project" value="UniProtKB-KW"/>
</dbReference>
<evidence type="ECO:0000313" key="7">
    <source>
        <dbReference type="EMBL" id="KAF4241477.1"/>
    </source>
</evidence>
<dbReference type="InterPro" id="IPR012967">
    <property type="entry name" value="COMT_dimerisation"/>
</dbReference>
<feature type="domain" description="O-methyltransferase C-terminal" evidence="5">
    <location>
        <begin position="232"/>
        <end position="388"/>
    </location>
</feature>
<dbReference type="InterPro" id="IPR029063">
    <property type="entry name" value="SAM-dependent_MTases_sf"/>
</dbReference>
<dbReference type="AlphaFoldDB" id="A0A8H4HBR4"/>
<evidence type="ECO:0000259" key="6">
    <source>
        <dbReference type="Pfam" id="PF08100"/>
    </source>
</evidence>
<dbReference type="PROSITE" id="PS51683">
    <property type="entry name" value="SAM_OMT_II"/>
    <property type="match status" value="1"/>
</dbReference>
<dbReference type="GO" id="GO:0008171">
    <property type="term" value="F:O-methyltransferase activity"/>
    <property type="evidence" value="ECO:0007669"/>
    <property type="project" value="InterPro"/>
</dbReference>
<protein>
    <recommendedName>
        <fullName evidence="9">O-methyltransferase GliM</fullName>
    </recommendedName>
</protein>
<dbReference type="OrthoDB" id="1606438at2759"/>
<feature type="domain" description="O-methyltransferase dimerisation" evidence="6">
    <location>
        <begin position="68"/>
        <end position="143"/>
    </location>
</feature>
<sequence>MKPLLQLENALRTVLEVSQQHDIAETLASLRRAEPSCDSGLASTASRIVDLASEVVQLLEPAHLVLADHLFAYQYTQSLASAVELRIPDHLKSGPQTLEQLAALSDARPDRLRQVLRLLYNHGIFAYDAATDTIRNNEASELLQRTHRGHWHKWASICSREFYEMAQGLPQALGATILRSPAQIHHDTDESMFSYLERSGTMIRLRECMGAAAIAQTPGMVSSYPWHELANSTLVDLGGGDGSLMAALLREVPTLQGGILDTPRVLPFLHEAFHSASGQHADVCAQIPPERLIGGNFLEGVVPADAYVMRWCLHDWNDDQVCQILRNIRRSIIMGTVSRLIVLEAVLADGQSGRMSRLGDINVMITAEHGQERTEKEWRRLAAATGWRVDSITPLIGAWPCAIDMRPILCST</sequence>
<organism evidence="7 8">
    <name type="scientific">Aspergillus fumigatiaffinis</name>
    <dbReference type="NCBI Taxonomy" id="340414"/>
    <lineage>
        <taxon>Eukaryota</taxon>
        <taxon>Fungi</taxon>
        <taxon>Dikarya</taxon>
        <taxon>Ascomycota</taxon>
        <taxon>Pezizomycotina</taxon>
        <taxon>Eurotiomycetes</taxon>
        <taxon>Eurotiomycetidae</taxon>
        <taxon>Eurotiales</taxon>
        <taxon>Aspergillaceae</taxon>
        <taxon>Aspergillus</taxon>
        <taxon>Aspergillus subgen. Fumigati</taxon>
    </lineage>
</organism>
<dbReference type="InterPro" id="IPR001077">
    <property type="entry name" value="COMT_C"/>
</dbReference>
<dbReference type="Gene3D" id="1.10.10.10">
    <property type="entry name" value="Winged helix-like DNA-binding domain superfamily/Winged helix DNA-binding domain"/>
    <property type="match status" value="1"/>
</dbReference>
<evidence type="ECO:0000256" key="1">
    <source>
        <dbReference type="ARBA" id="ARBA00022603"/>
    </source>
</evidence>
<comment type="caution">
    <text evidence="7">The sequence shown here is derived from an EMBL/GenBank/DDBJ whole genome shotgun (WGS) entry which is preliminary data.</text>
</comment>
<evidence type="ECO:0000259" key="5">
    <source>
        <dbReference type="Pfam" id="PF00891"/>
    </source>
</evidence>
<dbReference type="EMBL" id="JAAAPX010000021">
    <property type="protein sequence ID" value="KAF4241477.1"/>
    <property type="molecule type" value="Genomic_DNA"/>
</dbReference>
<dbReference type="Pfam" id="PF08100">
    <property type="entry name" value="Dimerisation"/>
    <property type="match status" value="1"/>
</dbReference>
<dbReference type="InterPro" id="IPR036390">
    <property type="entry name" value="WH_DNA-bd_sf"/>
</dbReference>
<dbReference type="InterPro" id="IPR036388">
    <property type="entry name" value="WH-like_DNA-bd_sf"/>
</dbReference>
<dbReference type="Proteomes" id="UP000653565">
    <property type="component" value="Unassembled WGS sequence"/>
</dbReference>
<name>A0A8H4HBR4_9EURO</name>
<feature type="active site" description="Proton acceptor" evidence="4">
    <location>
        <position position="314"/>
    </location>
</feature>
<evidence type="ECO:0000256" key="4">
    <source>
        <dbReference type="PIRSR" id="PIRSR005739-1"/>
    </source>
</evidence>
<reference evidence="7" key="2">
    <citation type="submission" date="2020-04" db="EMBL/GenBank/DDBJ databases">
        <authorList>
            <person name="Santos R.A.C."/>
            <person name="Steenwyk J.L."/>
            <person name="Rivero-Menendez O."/>
            <person name="Mead M.E."/>
            <person name="Silva L.P."/>
            <person name="Bastos R.W."/>
            <person name="Alastruey-Izquierdo A."/>
            <person name="Goldman G.H."/>
            <person name="Rokas A."/>
        </authorList>
    </citation>
    <scope>NUCLEOTIDE SEQUENCE</scope>
    <source>
        <strain evidence="7">CNM-CM6805</strain>
    </source>
</reference>
<evidence type="ECO:0000256" key="3">
    <source>
        <dbReference type="ARBA" id="ARBA00022691"/>
    </source>
</evidence>
<accession>A0A8H4HBR4</accession>
<dbReference type="GO" id="GO:0046983">
    <property type="term" value="F:protein dimerization activity"/>
    <property type="evidence" value="ECO:0007669"/>
    <property type="project" value="InterPro"/>
</dbReference>
<dbReference type="PIRSF" id="PIRSF005739">
    <property type="entry name" value="O-mtase"/>
    <property type="match status" value="1"/>
</dbReference>
<dbReference type="PANTHER" id="PTHR43712">
    <property type="entry name" value="PUTATIVE (AFU_ORTHOLOGUE AFUA_4G14580)-RELATED"/>
    <property type="match status" value="1"/>
</dbReference>
<keyword evidence="2" id="KW-0808">Transferase</keyword>